<organism evidence="1 2">
    <name type="scientific">Tissierella praeacuta DSM 18095</name>
    <dbReference type="NCBI Taxonomy" id="1123404"/>
    <lineage>
        <taxon>Bacteria</taxon>
        <taxon>Bacillati</taxon>
        <taxon>Bacillota</taxon>
        <taxon>Tissierellia</taxon>
        <taxon>Tissierellales</taxon>
        <taxon>Tissierellaceae</taxon>
        <taxon>Tissierella</taxon>
    </lineage>
</organism>
<proteinExistence type="predicted"/>
<evidence type="ECO:0000313" key="2">
    <source>
        <dbReference type="Proteomes" id="UP000184114"/>
    </source>
</evidence>
<keyword evidence="2" id="KW-1185">Reference proteome</keyword>
<dbReference type="AlphaFoldDB" id="A0A1M4VR04"/>
<dbReference type="GeneID" id="90993689"/>
<gene>
    <name evidence="1" type="ORF">SAMN02745784_01585</name>
</gene>
<reference evidence="2" key="1">
    <citation type="submission" date="2016-11" db="EMBL/GenBank/DDBJ databases">
        <authorList>
            <person name="Varghese N."/>
            <person name="Submissions S."/>
        </authorList>
    </citation>
    <scope>NUCLEOTIDE SEQUENCE [LARGE SCALE GENOMIC DNA]</scope>
    <source>
        <strain evidence="2">DSM 18095</strain>
    </source>
</reference>
<accession>A0A1M4VR04</accession>
<dbReference type="Proteomes" id="UP000184114">
    <property type="component" value="Unassembled WGS sequence"/>
</dbReference>
<evidence type="ECO:0000313" key="1">
    <source>
        <dbReference type="EMBL" id="SHE71456.1"/>
    </source>
</evidence>
<protein>
    <submittedName>
        <fullName evidence="1">Uncharacterized protein</fullName>
    </submittedName>
</protein>
<sequence>MKKNISKILIIIIFISICSILYTKSVKTDIVDVRGNNDFWRASLNITPRYNCELVISPATDEFELPSEINVDVLVKNKSIYTDKLRIIKNKNFSKFGVYKSTFDSNKYLERNYKDVYVVISFNDETSEIPLTLIKYP</sequence>
<dbReference type="RefSeq" id="WP_072975102.1">
    <property type="nucleotide sequence ID" value="NZ_FQTY01000005.1"/>
</dbReference>
<dbReference type="EMBL" id="FQTY01000005">
    <property type="protein sequence ID" value="SHE71456.1"/>
    <property type="molecule type" value="Genomic_DNA"/>
</dbReference>
<name>A0A1M4VR04_9FIRM</name>